<dbReference type="PIRSF" id="PIRSF001235">
    <property type="entry name" value="Amidase_carbamoylase"/>
    <property type="match status" value="1"/>
</dbReference>
<dbReference type="PANTHER" id="PTHR32494:SF5">
    <property type="entry name" value="ALLANTOATE AMIDOHYDROLASE"/>
    <property type="match status" value="1"/>
</dbReference>
<dbReference type="AlphaFoldDB" id="A0A7Y7IED0"/>
<dbReference type="EMBL" id="JAAMFM010000002">
    <property type="protein sequence ID" value="NVM93917.1"/>
    <property type="molecule type" value="Genomic_DNA"/>
</dbReference>
<dbReference type="Gene3D" id="3.30.70.360">
    <property type="match status" value="1"/>
</dbReference>
<comment type="similarity">
    <text evidence="1">Belongs to the peptidase M20 family.</text>
</comment>
<keyword evidence="3" id="KW-0479">Metal-binding</keyword>
<organism evidence="5 6">
    <name type="scientific">Arthrobacter wenxiniae</name>
    <dbReference type="NCBI Taxonomy" id="2713570"/>
    <lineage>
        <taxon>Bacteria</taxon>
        <taxon>Bacillati</taxon>
        <taxon>Actinomycetota</taxon>
        <taxon>Actinomycetes</taxon>
        <taxon>Micrococcales</taxon>
        <taxon>Micrococcaceae</taxon>
        <taxon>Arthrobacter</taxon>
    </lineage>
</organism>
<sequence>MNTPSSNLPSPDANRLWSAIMDLSALVDSDSPGWTREVFSDPYKASRAWTLARMKDAGLQAHVDGAGNIVGRLPGTNPNAPAIVTGSHTDTVHSGGRFDGVVGVLGAIEAARVLQESGTRLTSDLIIMDFLGEEANGFGVSCVGSRAVAGVLDAAHLARRDANGVSMGEAVAAFGADPNQAISMAWNPRDIKSYIELHVEQGPMLERSGSQIGVVTSIAGIERVMAVFTGRADHAGTTPMDQRADALLAAAEAILTVERVGCGAPVHGVSTTGRIATGHGAFNVVPDSATIWAEIRSIDPGWLGGARRSIAEKIALDAAQRGVEVAIDLLNDQDPVPAAQTMQDTVAAASDDLGYSWEAVPSGAGHDAAHMAHLGPMGMIFVPSQGGRSHCPDEFTDKVQLSNGVHVLANTIRRLDLA</sequence>
<comment type="caution">
    <text evidence="5">The sequence shown here is derived from an EMBL/GenBank/DDBJ whole genome shotgun (WGS) entry which is preliminary data.</text>
</comment>
<feature type="binding site" evidence="4">
    <location>
        <position position="223"/>
    </location>
    <ligand>
        <name>allantoate</name>
        <dbReference type="ChEBI" id="CHEBI:17536"/>
    </ligand>
</feature>
<feature type="binding site" evidence="3">
    <location>
        <position position="99"/>
    </location>
    <ligand>
        <name>Zn(2+)</name>
        <dbReference type="ChEBI" id="CHEBI:29105"/>
        <label>1</label>
    </ligand>
</feature>
<evidence type="ECO:0000256" key="2">
    <source>
        <dbReference type="ARBA" id="ARBA00022801"/>
    </source>
</evidence>
<dbReference type="Gene3D" id="3.40.630.10">
    <property type="entry name" value="Zn peptidases"/>
    <property type="match status" value="1"/>
</dbReference>
<keyword evidence="3" id="KW-0862">Zinc</keyword>
<dbReference type="InterPro" id="IPR010158">
    <property type="entry name" value="Amidase_Cbmase"/>
</dbReference>
<evidence type="ECO:0000256" key="1">
    <source>
        <dbReference type="ARBA" id="ARBA00006153"/>
    </source>
</evidence>
<proteinExistence type="inferred from homology"/>
<feature type="binding site" evidence="4">
    <location>
        <position position="283"/>
    </location>
    <ligand>
        <name>allantoate</name>
        <dbReference type="ChEBI" id="CHEBI:17536"/>
    </ligand>
</feature>
<dbReference type="Pfam" id="PF01546">
    <property type="entry name" value="Peptidase_M20"/>
    <property type="match status" value="1"/>
</dbReference>
<dbReference type="RefSeq" id="WP_176633623.1">
    <property type="nucleotide sequence ID" value="NZ_JAAMFM010000002.1"/>
</dbReference>
<evidence type="ECO:0000313" key="6">
    <source>
        <dbReference type="Proteomes" id="UP000543556"/>
    </source>
</evidence>
<dbReference type="InterPro" id="IPR036264">
    <property type="entry name" value="Bact_exopeptidase_dim_dom"/>
</dbReference>
<evidence type="ECO:0000313" key="5">
    <source>
        <dbReference type="EMBL" id="NVM93917.1"/>
    </source>
</evidence>
<feature type="binding site" evidence="3">
    <location>
        <position position="198"/>
    </location>
    <ligand>
        <name>Zn(2+)</name>
        <dbReference type="ChEBI" id="CHEBI:29105"/>
        <label>1</label>
    </ligand>
</feature>
<evidence type="ECO:0000256" key="4">
    <source>
        <dbReference type="PIRSR" id="PIRSR001235-2"/>
    </source>
</evidence>
<comment type="cofactor">
    <cofactor evidence="3">
        <name>Zn(2+)</name>
        <dbReference type="ChEBI" id="CHEBI:29105"/>
    </cofactor>
    <text evidence="3">Binds 2 Zn(2+) ions per subunit.</text>
</comment>
<dbReference type="SUPFAM" id="SSF55031">
    <property type="entry name" value="Bacterial exopeptidase dimerisation domain"/>
    <property type="match status" value="1"/>
</dbReference>
<feature type="binding site" evidence="3">
    <location>
        <position position="88"/>
    </location>
    <ligand>
        <name>Zn(2+)</name>
        <dbReference type="ChEBI" id="CHEBI:29105"/>
        <label>1</label>
    </ligand>
</feature>
<dbReference type="CDD" id="cd03884">
    <property type="entry name" value="M20_bAS"/>
    <property type="match status" value="1"/>
</dbReference>
<dbReference type="GO" id="GO:0046872">
    <property type="term" value="F:metal ion binding"/>
    <property type="evidence" value="ECO:0007669"/>
    <property type="project" value="UniProtKB-KW"/>
</dbReference>
<protein>
    <submittedName>
        <fullName evidence="5">M20 family metallo-hydrolase</fullName>
    </submittedName>
</protein>
<evidence type="ECO:0000256" key="3">
    <source>
        <dbReference type="PIRSR" id="PIRSR001235-1"/>
    </source>
</evidence>
<feature type="binding site" evidence="3">
    <location>
        <position position="390"/>
    </location>
    <ligand>
        <name>Zn(2+)</name>
        <dbReference type="ChEBI" id="CHEBI:29105"/>
        <label>2</label>
    </ligand>
</feature>
<dbReference type="Proteomes" id="UP000543556">
    <property type="component" value="Unassembled WGS sequence"/>
</dbReference>
<reference evidence="5 6" key="1">
    <citation type="submission" date="2020-02" db="EMBL/GenBank/DDBJ databases">
        <title>Genome sequence of strain AETb3-4.</title>
        <authorList>
            <person name="Gao J."/>
            <person name="Zhang X."/>
        </authorList>
    </citation>
    <scope>NUCLEOTIDE SEQUENCE [LARGE SCALE GENOMIC DNA]</scope>
    <source>
        <strain evidence="5 6">AETb3-4</strain>
    </source>
</reference>
<dbReference type="GO" id="GO:0016813">
    <property type="term" value="F:hydrolase activity, acting on carbon-nitrogen (but not peptide) bonds, in linear amidines"/>
    <property type="evidence" value="ECO:0007669"/>
    <property type="project" value="InterPro"/>
</dbReference>
<dbReference type="PANTHER" id="PTHR32494">
    <property type="entry name" value="ALLANTOATE DEIMINASE-RELATED"/>
    <property type="match status" value="1"/>
</dbReference>
<name>A0A7Y7IED0_9MICC</name>
<dbReference type="SUPFAM" id="SSF53187">
    <property type="entry name" value="Zn-dependent exopeptidases"/>
    <property type="match status" value="1"/>
</dbReference>
<keyword evidence="6" id="KW-1185">Reference proteome</keyword>
<keyword evidence="2 5" id="KW-0378">Hydrolase</keyword>
<dbReference type="NCBIfam" id="TIGR01879">
    <property type="entry name" value="hydantase"/>
    <property type="match status" value="1"/>
</dbReference>
<feature type="binding site" evidence="3">
    <location>
        <position position="99"/>
    </location>
    <ligand>
        <name>Zn(2+)</name>
        <dbReference type="ChEBI" id="CHEBI:29105"/>
        <label>2</label>
    </ligand>
</feature>
<accession>A0A7Y7IED0</accession>
<feature type="binding site" evidence="3">
    <location>
        <position position="134"/>
    </location>
    <ligand>
        <name>Zn(2+)</name>
        <dbReference type="ChEBI" id="CHEBI:29105"/>
        <label>2</label>
    </ligand>
</feature>
<gene>
    <name evidence="5" type="ORF">G6034_03130</name>
</gene>
<dbReference type="InterPro" id="IPR002933">
    <property type="entry name" value="Peptidase_M20"/>
</dbReference>
<feature type="binding site" evidence="4">
    <location>
        <position position="296"/>
    </location>
    <ligand>
        <name>allantoate</name>
        <dbReference type="ChEBI" id="CHEBI:17536"/>
    </ligand>
</feature>